<name>A0AB72Z1S5_9BIFI</name>
<proteinExistence type="predicted"/>
<organism evidence="1 2">
    <name type="scientific">Bifidobacterium dentium JCVIHMP022</name>
    <dbReference type="NCBI Taxonomy" id="553191"/>
    <lineage>
        <taxon>Bacteria</taxon>
        <taxon>Bacillati</taxon>
        <taxon>Actinomycetota</taxon>
        <taxon>Actinomycetes</taxon>
        <taxon>Bifidobacteriales</taxon>
        <taxon>Bifidobacteriaceae</taxon>
        <taxon>Bifidobacterium</taxon>
    </lineage>
</organism>
<dbReference type="EMBL" id="AEHJ01000011">
    <property type="protein sequence ID" value="EFO78111.1"/>
    <property type="molecule type" value="Genomic_DNA"/>
</dbReference>
<dbReference type="AlphaFoldDB" id="A0AB72Z1S5"/>
<gene>
    <name evidence="1" type="ORF">HMPREF9003_0196</name>
</gene>
<evidence type="ECO:0000313" key="1">
    <source>
        <dbReference type="EMBL" id="EFO78111.1"/>
    </source>
</evidence>
<sequence length="63" mass="7008">MSWNPYDWSITCDHCGNMVSGTCVNCPHCGKTYGLNACPTYQTRTPYAITANQKPYPSNEVTD</sequence>
<evidence type="ECO:0000313" key="2">
    <source>
        <dbReference type="Proteomes" id="UP000003457"/>
    </source>
</evidence>
<accession>A0AB72Z1S5</accession>
<reference evidence="1 2" key="1">
    <citation type="submission" date="2010-10" db="EMBL/GenBank/DDBJ databases">
        <authorList>
            <person name="Durkin A.S."/>
            <person name="Madupu R."/>
            <person name="Torralba M."/>
            <person name="Gillis M."/>
            <person name="Methe B."/>
            <person name="Sutton G."/>
            <person name="Nelson K.E."/>
        </authorList>
    </citation>
    <scope>NUCLEOTIDE SEQUENCE [LARGE SCALE GENOMIC DNA]</scope>
    <source>
        <strain evidence="1 2">JCVIHMP022</strain>
    </source>
</reference>
<dbReference type="Proteomes" id="UP000003457">
    <property type="component" value="Unassembled WGS sequence"/>
</dbReference>
<comment type="caution">
    <text evidence="1">The sequence shown here is derived from an EMBL/GenBank/DDBJ whole genome shotgun (WGS) entry which is preliminary data.</text>
</comment>
<protein>
    <submittedName>
        <fullName evidence="1">Uncharacterized protein</fullName>
    </submittedName>
</protein>